<dbReference type="Pfam" id="PF00294">
    <property type="entry name" value="PfkB"/>
    <property type="match status" value="1"/>
</dbReference>
<dbReference type="InterPro" id="IPR029056">
    <property type="entry name" value="Ribokinase-like"/>
</dbReference>
<proteinExistence type="inferred from homology"/>
<dbReference type="AlphaFoldDB" id="A0A1I0CJ63"/>
<evidence type="ECO:0000313" key="5">
    <source>
        <dbReference type="EMBL" id="SET19660.1"/>
    </source>
</evidence>
<dbReference type="EMBL" id="FOIM01000003">
    <property type="protein sequence ID" value="SET19660.1"/>
    <property type="molecule type" value="Genomic_DNA"/>
</dbReference>
<comment type="similarity">
    <text evidence="1">Belongs to the carbohydrate kinase PfkB family.</text>
</comment>
<dbReference type="InterPro" id="IPR002139">
    <property type="entry name" value="Ribo/fructo_kinase"/>
</dbReference>
<gene>
    <name evidence="5" type="ORF">SAMN05216313_10312</name>
</gene>
<protein>
    <submittedName>
        <fullName evidence="5">Sugar or nucleoside kinase, ribokinase family</fullName>
    </submittedName>
</protein>
<dbReference type="RefSeq" id="WP_092360997.1">
    <property type="nucleotide sequence ID" value="NZ_DAINWJ010000198.1"/>
</dbReference>
<dbReference type="GO" id="GO:0016301">
    <property type="term" value="F:kinase activity"/>
    <property type="evidence" value="ECO:0007669"/>
    <property type="project" value="UniProtKB-KW"/>
</dbReference>
<keyword evidence="3 5" id="KW-0418">Kinase</keyword>
<dbReference type="PROSITE" id="PS00583">
    <property type="entry name" value="PFKB_KINASES_1"/>
    <property type="match status" value="1"/>
</dbReference>
<evidence type="ECO:0000259" key="4">
    <source>
        <dbReference type="Pfam" id="PF00294"/>
    </source>
</evidence>
<dbReference type="SUPFAM" id="SSF53613">
    <property type="entry name" value="Ribokinase-like"/>
    <property type="match status" value="1"/>
</dbReference>
<feature type="domain" description="Carbohydrate kinase PfkB" evidence="4">
    <location>
        <begin position="5"/>
        <end position="303"/>
    </location>
</feature>
<evidence type="ECO:0000256" key="3">
    <source>
        <dbReference type="ARBA" id="ARBA00022777"/>
    </source>
</evidence>
<dbReference type="InterPro" id="IPR011611">
    <property type="entry name" value="PfkB_dom"/>
</dbReference>
<evidence type="ECO:0000256" key="2">
    <source>
        <dbReference type="ARBA" id="ARBA00022679"/>
    </source>
</evidence>
<name>A0A1I0CJ63_9FIRM</name>
<dbReference type="GO" id="GO:0006796">
    <property type="term" value="P:phosphate-containing compound metabolic process"/>
    <property type="evidence" value="ECO:0007669"/>
    <property type="project" value="UniProtKB-ARBA"/>
</dbReference>
<dbReference type="PANTHER" id="PTHR10584">
    <property type="entry name" value="SUGAR KINASE"/>
    <property type="match status" value="1"/>
</dbReference>
<keyword evidence="6" id="KW-1185">Reference proteome</keyword>
<dbReference type="Proteomes" id="UP000198508">
    <property type="component" value="Unassembled WGS sequence"/>
</dbReference>
<organism evidence="5 6">
    <name type="scientific">Enterocloster lavalensis</name>
    <dbReference type="NCBI Taxonomy" id="460384"/>
    <lineage>
        <taxon>Bacteria</taxon>
        <taxon>Bacillati</taxon>
        <taxon>Bacillota</taxon>
        <taxon>Clostridia</taxon>
        <taxon>Lachnospirales</taxon>
        <taxon>Lachnospiraceae</taxon>
        <taxon>Enterocloster</taxon>
    </lineage>
</organism>
<accession>A0A1I0CJ63</accession>
<reference evidence="6" key="1">
    <citation type="submission" date="2016-10" db="EMBL/GenBank/DDBJ databases">
        <authorList>
            <person name="Varghese N."/>
            <person name="Submissions S."/>
        </authorList>
    </citation>
    <scope>NUCLEOTIDE SEQUENCE [LARGE SCALE GENOMIC DNA]</scope>
    <source>
        <strain evidence="6">NLAE-zl-G277</strain>
    </source>
</reference>
<dbReference type="PRINTS" id="PR00990">
    <property type="entry name" value="RIBOKINASE"/>
</dbReference>
<dbReference type="STRING" id="460384.SAMN05216313_10312"/>
<sequence length="315" mass="34291">MKPALIIGSTVADVTIRLPRLPHTGQDINISSQSMTLGGCAFNVSEMLRRFGLPYHLFSPVGSGIYGDFVRSRLREKEIPLLIPCPEEENGCCYCFVESTGERTFAALHGAEYRFKPQWFDLLDPKELGPVYVCGLELEEDTGEVILDYLEANPPKALYFAPGPRIGEIGQEKLERMWNLSPVLHLNGQEAKVCAGMMARVDGDRTDAPDEDTGHAAQIICHRTGNHVIVTLGANGALVCHRSGCWRHIPSRPARQVDANGAGDSHAGTVIACGMRGMSLEDSVRTANLVAAAAVEHPGAGLPDEVFDQLKLKFK</sequence>
<keyword evidence="2" id="KW-0808">Transferase</keyword>
<evidence type="ECO:0000313" key="6">
    <source>
        <dbReference type="Proteomes" id="UP000198508"/>
    </source>
</evidence>
<dbReference type="GO" id="GO:0005829">
    <property type="term" value="C:cytosol"/>
    <property type="evidence" value="ECO:0007669"/>
    <property type="project" value="TreeGrafter"/>
</dbReference>
<dbReference type="PANTHER" id="PTHR10584:SF166">
    <property type="entry name" value="RIBOKINASE"/>
    <property type="match status" value="1"/>
</dbReference>
<dbReference type="Gene3D" id="3.40.1190.20">
    <property type="match status" value="1"/>
</dbReference>
<dbReference type="InterPro" id="IPR002173">
    <property type="entry name" value="Carboh/pur_kinase_PfkB_CS"/>
</dbReference>
<evidence type="ECO:0000256" key="1">
    <source>
        <dbReference type="ARBA" id="ARBA00010688"/>
    </source>
</evidence>